<name>A0A0L0FY64_9EUKA</name>
<gene>
    <name evidence="1" type="ORF">SARC_06172</name>
</gene>
<reference evidence="1 2" key="1">
    <citation type="submission" date="2011-02" db="EMBL/GenBank/DDBJ databases">
        <title>The Genome Sequence of Sphaeroforma arctica JP610.</title>
        <authorList>
            <consortium name="The Broad Institute Genome Sequencing Platform"/>
            <person name="Russ C."/>
            <person name="Cuomo C."/>
            <person name="Young S.K."/>
            <person name="Zeng Q."/>
            <person name="Gargeya S."/>
            <person name="Alvarado L."/>
            <person name="Berlin A."/>
            <person name="Chapman S.B."/>
            <person name="Chen Z."/>
            <person name="Freedman E."/>
            <person name="Gellesch M."/>
            <person name="Goldberg J."/>
            <person name="Griggs A."/>
            <person name="Gujja S."/>
            <person name="Heilman E."/>
            <person name="Heiman D."/>
            <person name="Howarth C."/>
            <person name="Mehta T."/>
            <person name="Neiman D."/>
            <person name="Pearson M."/>
            <person name="Roberts A."/>
            <person name="Saif S."/>
            <person name="Shea T."/>
            <person name="Shenoy N."/>
            <person name="Sisk P."/>
            <person name="Stolte C."/>
            <person name="Sykes S."/>
            <person name="White J."/>
            <person name="Yandava C."/>
            <person name="Burger G."/>
            <person name="Gray M.W."/>
            <person name="Holland P.W.H."/>
            <person name="King N."/>
            <person name="Lang F.B.F."/>
            <person name="Roger A.J."/>
            <person name="Ruiz-Trillo I."/>
            <person name="Haas B."/>
            <person name="Nusbaum C."/>
            <person name="Birren B."/>
        </authorList>
    </citation>
    <scope>NUCLEOTIDE SEQUENCE [LARGE SCALE GENOMIC DNA]</scope>
    <source>
        <strain evidence="1 2">JP610</strain>
    </source>
</reference>
<evidence type="ECO:0000313" key="1">
    <source>
        <dbReference type="EMBL" id="KNC81506.1"/>
    </source>
</evidence>
<proteinExistence type="predicted"/>
<evidence type="ECO:0000313" key="2">
    <source>
        <dbReference type="Proteomes" id="UP000054560"/>
    </source>
</evidence>
<sequence>MVAAGATSINILNVAIVCRLRWKSATGQSSGHTLYSASKIIGRDYLVDEGLTQFPFTFGLPDDLVVTHDHAFCSVKWDARLVESDWKPVAFCRFTMSALYYTQMNMGPKVRREIFDGSKSPALLAEVSLSRDVYQEGEPIDIRLAMHKNGAAVRSVTAHITQHVVFEDGTKNSRNQISQTMLDNTKLKHLSKKNRWTKIDAKLGSTCVRTFSCIPRVPEIRDDSTAVQLLRDSNGQQTVLTPSDVMYRHYEIGCS</sequence>
<dbReference type="AlphaFoldDB" id="A0A0L0FY64"/>
<dbReference type="Gene3D" id="2.60.40.640">
    <property type="match status" value="1"/>
</dbReference>
<organism evidence="1 2">
    <name type="scientific">Sphaeroforma arctica JP610</name>
    <dbReference type="NCBI Taxonomy" id="667725"/>
    <lineage>
        <taxon>Eukaryota</taxon>
        <taxon>Ichthyosporea</taxon>
        <taxon>Ichthyophonida</taxon>
        <taxon>Sphaeroforma</taxon>
    </lineage>
</organism>
<accession>A0A0L0FY64</accession>
<dbReference type="GeneID" id="25906676"/>
<protein>
    <submittedName>
        <fullName evidence="1">Uncharacterized protein</fullName>
    </submittedName>
</protein>
<keyword evidence="2" id="KW-1185">Reference proteome</keyword>
<dbReference type="Proteomes" id="UP000054560">
    <property type="component" value="Unassembled WGS sequence"/>
</dbReference>
<dbReference type="InterPro" id="IPR014752">
    <property type="entry name" value="Arrestin-like_C"/>
</dbReference>
<dbReference type="EMBL" id="KQ242026">
    <property type="protein sequence ID" value="KNC81506.1"/>
    <property type="molecule type" value="Genomic_DNA"/>
</dbReference>
<dbReference type="RefSeq" id="XP_014155408.1">
    <property type="nucleotide sequence ID" value="XM_014299933.1"/>
</dbReference>